<keyword evidence="2" id="KW-1133">Transmembrane helix</keyword>
<feature type="compositionally biased region" description="Polar residues" evidence="1">
    <location>
        <begin position="334"/>
        <end position="349"/>
    </location>
</feature>
<feature type="transmembrane region" description="Helical" evidence="2">
    <location>
        <begin position="220"/>
        <end position="240"/>
    </location>
</feature>
<dbReference type="Pfam" id="PF19590">
    <property type="entry name" value="TrbL_3"/>
    <property type="match status" value="1"/>
</dbReference>
<feature type="transmembrane region" description="Helical" evidence="2">
    <location>
        <begin position="134"/>
        <end position="154"/>
    </location>
</feature>
<reference evidence="3" key="1">
    <citation type="submission" date="2019-09" db="EMBL/GenBank/DDBJ databases">
        <title>Genomic analysis of Haloferax sp. CBA1149.</title>
        <authorList>
            <person name="Roh S.W."/>
        </authorList>
    </citation>
    <scope>NUCLEOTIDE SEQUENCE</scope>
    <source>
        <strain evidence="3">CBA1149</strain>
    </source>
</reference>
<feature type="transmembrane region" description="Helical" evidence="2">
    <location>
        <begin position="255"/>
        <end position="276"/>
    </location>
</feature>
<feature type="compositionally biased region" description="Basic and acidic residues" evidence="1">
    <location>
        <begin position="363"/>
        <end position="372"/>
    </location>
</feature>
<evidence type="ECO:0000256" key="1">
    <source>
        <dbReference type="SAM" id="MobiDB-lite"/>
    </source>
</evidence>
<evidence type="ECO:0008006" key="4">
    <source>
        <dbReference type="Google" id="ProtNLM"/>
    </source>
</evidence>
<protein>
    <recommendedName>
        <fullName evidence="4">Type IV secretion system protein TrbL</fullName>
    </recommendedName>
</protein>
<dbReference type="AlphaFoldDB" id="A0A643JSU0"/>
<dbReference type="InterPro" id="IPR045782">
    <property type="entry name" value="TrbL_3"/>
</dbReference>
<evidence type="ECO:0000313" key="3">
    <source>
        <dbReference type="EMBL" id="KAB1186613.1"/>
    </source>
</evidence>
<feature type="transmembrane region" description="Helical" evidence="2">
    <location>
        <begin position="187"/>
        <end position="208"/>
    </location>
</feature>
<feature type="transmembrane region" description="Helical" evidence="2">
    <location>
        <begin position="109"/>
        <end position="128"/>
    </location>
</feature>
<comment type="caution">
    <text evidence="3">The sequence shown here is derived from an EMBL/GenBank/DDBJ whole genome shotgun (WGS) entry which is preliminary data.</text>
</comment>
<organism evidence="3">
    <name type="scientific">Haloferax sp. CBA1149</name>
    <dbReference type="NCBI Taxonomy" id="2650753"/>
    <lineage>
        <taxon>Archaea</taxon>
        <taxon>Methanobacteriati</taxon>
        <taxon>Methanobacteriota</taxon>
        <taxon>Stenosarchaea group</taxon>
        <taxon>Halobacteria</taxon>
        <taxon>Halobacteriales</taxon>
        <taxon>Haloferacaceae</taxon>
        <taxon>Haloferax</taxon>
    </lineage>
</organism>
<proteinExistence type="predicted"/>
<keyword evidence="2" id="KW-0812">Transmembrane</keyword>
<evidence type="ECO:0000256" key="2">
    <source>
        <dbReference type="SAM" id="Phobius"/>
    </source>
</evidence>
<feature type="transmembrane region" description="Helical" evidence="2">
    <location>
        <begin position="69"/>
        <end position="88"/>
    </location>
</feature>
<keyword evidence="2" id="KW-0472">Membrane</keyword>
<gene>
    <name evidence="3" type="ORF">Hfx1149_00615</name>
</gene>
<feature type="region of interest" description="Disordered" evidence="1">
    <location>
        <begin position="331"/>
        <end position="372"/>
    </location>
</feature>
<dbReference type="RefSeq" id="WP_151134470.1">
    <property type="nucleotide sequence ID" value="NZ_VZUS01000001.1"/>
</dbReference>
<name>A0A643JSU0_9EURY</name>
<accession>A0A643JSU0</accession>
<sequence length="372" mass="39216">MAELSLAELGSEWFNDILTAVTGWLQQGIAEGYNQLTQAAFGTPTPETGSVLGVGTPVNEPWVSLHDTLVAGETTFLALLILVIAVQARNTIRVFNIGNPLTARATSQSAWIGGAFIVLWYWIAAASLTLVDGLTILLLPPVESVGTLVADLLIVTITNPILAFGLGLVGAVAMWVLQALFIVRDLLIFGFVYAMPFGLAIAYSNIPVVSRLAASLCRRFIPLLVFPLPVALLFGAYDLVLTSALDVGLLPVSAFARYLVGVSLPVISVYVVWRLFTDVAPKTTRVVRRTAGTAATVGTVVGAGVVGGPASATTVAKVGARAAAIRGVEHRIGDSSQGSPQSSTRNDNIASDAHGQRGIPSYRRTENDPGYY</sequence>
<feature type="transmembrane region" description="Helical" evidence="2">
    <location>
        <begin position="161"/>
        <end position="181"/>
    </location>
</feature>
<dbReference type="EMBL" id="VZUS01000001">
    <property type="protein sequence ID" value="KAB1186613.1"/>
    <property type="molecule type" value="Genomic_DNA"/>
</dbReference>